<organism evidence="7 8">
    <name type="scientific">Dimargaris verticillata</name>
    <dbReference type="NCBI Taxonomy" id="2761393"/>
    <lineage>
        <taxon>Eukaryota</taxon>
        <taxon>Fungi</taxon>
        <taxon>Fungi incertae sedis</taxon>
        <taxon>Zoopagomycota</taxon>
        <taxon>Kickxellomycotina</taxon>
        <taxon>Dimargaritomycetes</taxon>
        <taxon>Dimargaritales</taxon>
        <taxon>Dimargaritaceae</taxon>
        <taxon>Dimargaris</taxon>
    </lineage>
</organism>
<dbReference type="PANTHER" id="PTHR22589:SF107">
    <property type="entry name" value="CHOLINE_CARNITINE ACYLTRANSFERASE DOMAIN-CONTAINING PROTEIN"/>
    <property type="match status" value="1"/>
</dbReference>
<dbReference type="PROSITE" id="PS00440">
    <property type="entry name" value="ACYLTRANSF_C_2"/>
    <property type="match status" value="1"/>
</dbReference>
<dbReference type="Pfam" id="PF00755">
    <property type="entry name" value="Carn_acyltransf"/>
    <property type="match status" value="1"/>
</dbReference>
<name>A0A9W8E6N1_9FUNG</name>
<protein>
    <submittedName>
        <fullName evidence="7">Carnitine O-acetyltransferase mitochondrial</fullName>
        <ecNumber evidence="7">2.3.1.7</ecNumber>
    </submittedName>
</protein>
<evidence type="ECO:0000313" key="7">
    <source>
        <dbReference type="EMBL" id="KAJ1970809.1"/>
    </source>
</evidence>
<evidence type="ECO:0000256" key="3">
    <source>
        <dbReference type="ARBA" id="ARBA00023315"/>
    </source>
</evidence>
<reference evidence="7" key="1">
    <citation type="submission" date="2022-07" db="EMBL/GenBank/DDBJ databases">
        <title>Phylogenomic reconstructions and comparative analyses of Kickxellomycotina fungi.</title>
        <authorList>
            <person name="Reynolds N.K."/>
            <person name="Stajich J.E."/>
            <person name="Barry K."/>
            <person name="Grigoriev I.V."/>
            <person name="Crous P."/>
            <person name="Smith M.E."/>
        </authorList>
    </citation>
    <scope>NUCLEOTIDE SEQUENCE</scope>
    <source>
        <strain evidence="7">RSA 567</strain>
    </source>
</reference>
<keyword evidence="2 5" id="KW-0808">Transferase</keyword>
<dbReference type="PANTHER" id="PTHR22589">
    <property type="entry name" value="CARNITINE O-ACYLTRANSFERASE"/>
    <property type="match status" value="1"/>
</dbReference>
<dbReference type="InterPro" id="IPR000542">
    <property type="entry name" value="Carn_acyl_trans"/>
</dbReference>
<dbReference type="GO" id="GO:0004092">
    <property type="term" value="F:carnitine O-acetyltransferase activity"/>
    <property type="evidence" value="ECO:0007669"/>
    <property type="project" value="UniProtKB-EC"/>
</dbReference>
<sequence>LRQVVDQVTQLPQPEAAIGALTTTDRDTWTEERLNLAKLCPRNAENMSVIDNALFVVCLDDAVDPRTATDLNRSKDHFFHNYNGRNRWMDKSMQVIVLNNGRAGVNGEHTPSDAATPGTVFNHVLSQEGQGNLVTNGGYQGAMPLPLHLRWQLGPKTAQRIADATARAQSTAAQLGTTLLHFGEFGSEWVKRTARQSPDSFFQMVLQLAYYRLHGAPCPTYETASTRAFLHGRTDTVRSCSSESLAFTQTFANPQATAAAKLEALDLAIASHRDYMQAASNGQGVDRHLLGLRCMIENSDEQAKATLFTDPAYVQSMSFRLSTSNLSPGTYFYGGFAPGVPNGYGINYSLGADQIKLSISNWKSTSAETDCQDFKRAITQSLEDLHQIITTAKTV</sequence>
<feature type="domain" description="Choline/carnitine acyltransferase" evidence="6">
    <location>
        <begin position="2"/>
        <end position="380"/>
    </location>
</feature>
<dbReference type="EC" id="2.3.1.7" evidence="7"/>
<evidence type="ECO:0000259" key="6">
    <source>
        <dbReference type="Pfam" id="PF00755"/>
    </source>
</evidence>
<evidence type="ECO:0000256" key="1">
    <source>
        <dbReference type="ARBA" id="ARBA00005232"/>
    </source>
</evidence>
<evidence type="ECO:0000313" key="8">
    <source>
        <dbReference type="Proteomes" id="UP001151582"/>
    </source>
</evidence>
<feature type="non-terminal residue" evidence="7">
    <location>
        <position position="1"/>
    </location>
</feature>
<comment type="caution">
    <text evidence="7">The sequence shown here is derived from an EMBL/GenBank/DDBJ whole genome shotgun (WGS) entry which is preliminary data.</text>
</comment>
<dbReference type="Gene3D" id="3.30.559.70">
    <property type="entry name" value="Choline/Carnitine o-acyltransferase, domain 2"/>
    <property type="match status" value="1"/>
</dbReference>
<dbReference type="InterPro" id="IPR023213">
    <property type="entry name" value="CAT-like_dom_sf"/>
</dbReference>
<dbReference type="OrthoDB" id="240216at2759"/>
<dbReference type="EMBL" id="JANBQB010001616">
    <property type="protein sequence ID" value="KAJ1970809.1"/>
    <property type="molecule type" value="Genomic_DNA"/>
</dbReference>
<keyword evidence="8" id="KW-1185">Reference proteome</keyword>
<dbReference type="InterPro" id="IPR042231">
    <property type="entry name" value="Cho/carn_acyl_trans_2"/>
</dbReference>
<dbReference type="Gene3D" id="3.30.559.10">
    <property type="entry name" value="Chloramphenicol acetyltransferase-like domain"/>
    <property type="match status" value="1"/>
</dbReference>
<keyword evidence="3 5" id="KW-0012">Acyltransferase</keyword>
<comment type="similarity">
    <text evidence="1 5">Belongs to the carnitine/choline acetyltransferase family.</text>
</comment>
<evidence type="ECO:0000256" key="5">
    <source>
        <dbReference type="RuleBase" id="RU003801"/>
    </source>
</evidence>
<feature type="active site" description="Proton acceptor" evidence="4">
    <location>
        <position position="109"/>
    </location>
</feature>
<dbReference type="InterPro" id="IPR039551">
    <property type="entry name" value="Cho/carn_acyl_trans"/>
</dbReference>
<proteinExistence type="inferred from homology"/>
<accession>A0A9W8E6N1</accession>
<evidence type="ECO:0000256" key="2">
    <source>
        <dbReference type="ARBA" id="ARBA00022679"/>
    </source>
</evidence>
<dbReference type="Proteomes" id="UP001151582">
    <property type="component" value="Unassembled WGS sequence"/>
</dbReference>
<dbReference type="AlphaFoldDB" id="A0A9W8E6N1"/>
<dbReference type="SUPFAM" id="SSF52777">
    <property type="entry name" value="CoA-dependent acyltransferases"/>
    <property type="match status" value="2"/>
</dbReference>
<evidence type="ECO:0000256" key="4">
    <source>
        <dbReference type="PIRSR" id="PIRSR600542-1"/>
    </source>
</evidence>
<gene>
    <name evidence="7" type="primary">CAT2_3</name>
    <name evidence="7" type="ORF">H4R34_005946</name>
</gene>